<evidence type="ECO:0000313" key="1">
    <source>
        <dbReference type="EMBL" id="CRF52628.1"/>
    </source>
</evidence>
<evidence type="ECO:0000313" key="2">
    <source>
        <dbReference type="Proteomes" id="UP000043437"/>
    </source>
</evidence>
<gene>
    <name evidence="1" type="ORF">HAL07_10930</name>
</gene>
<name>A0A0K2Y117_9HELI</name>
<dbReference type="Proteomes" id="UP000043437">
    <property type="component" value="Unassembled WGS sequence"/>
</dbReference>
<protein>
    <submittedName>
        <fullName evidence="1">Uncharacterized protein</fullName>
    </submittedName>
</protein>
<accession>A0A0K2Y117</accession>
<organism evidence="1 2">
    <name type="scientific">Helicobacter ailurogastricus</name>
    <dbReference type="NCBI Taxonomy" id="1578720"/>
    <lineage>
        <taxon>Bacteria</taxon>
        <taxon>Pseudomonadati</taxon>
        <taxon>Campylobacterota</taxon>
        <taxon>Epsilonproteobacteria</taxon>
        <taxon>Campylobacterales</taxon>
        <taxon>Helicobacteraceae</taxon>
        <taxon>Helicobacter</taxon>
    </lineage>
</organism>
<sequence>MEWGKIHYREFNRRERDIKEKLADTLTKHSQAVQAINNS</sequence>
<dbReference type="AlphaFoldDB" id="A0A0K2Y117"/>
<proteinExistence type="predicted"/>
<dbReference type="EMBL" id="CDMG01000009">
    <property type="protein sequence ID" value="CRF52628.1"/>
    <property type="molecule type" value="Genomic_DNA"/>
</dbReference>
<reference evidence="2" key="1">
    <citation type="submission" date="2014-12" db="EMBL/GenBank/DDBJ databases">
        <authorList>
            <person name="Jaenicke S."/>
        </authorList>
    </citation>
    <scope>NUCLEOTIDE SEQUENCE [LARGE SCALE GENOMIC DNA]</scope>
</reference>